<evidence type="ECO:0000313" key="3">
    <source>
        <dbReference type="Proteomes" id="UP000253153"/>
    </source>
</evidence>
<dbReference type="RefSeq" id="XP_031021394.1">
    <property type="nucleotide sequence ID" value="XM_031154535.1"/>
</dbReference>
<comment type="caution">
    <text evidence="2">The sequence shown here is derived from an EMBL/GenBank/DDBJ whole genome shotgun (WGS) entry which is preliminary data.</text>
</comment>
<reference evidence="2 3" key="1">
    <citation type="submission" date="2018-06" db="EMBL/GenBank/DDBJ databases">
        <title>Fusarium incarnatum-equiseti species complex species 28.</title>
        <authorList>
            <person name="Gardiner D.M."/>
        </authorList>
    </citation>
    <scope>NUCLEOTIDE SEQUENCE [LARGE SCALE GENOMIC DNA]</scope>
    <source>
        <strain evidence="2 3">FIESC_28</strain>
    </source>
</reference>
<dbReference type="OrthoDB" id="3469225at2759"/>
<proteinExistence type="predicted"/>
<name>A0A366SBU6_9HYPO</name>
<accession>A0A366SBU6</accession>
<gene>
    <name evidence="2" type="ORF">FIESC28_00384</name>
</gene>
<dbReference type="PANTHER" id="PTHR37540:SF5">
    <property type="entry name" value="TRANSCRIPTION FACTOR DOMAIN-CONTAINING PROTEIN"/>
    <property type="match status" value="1"/>
</dbReference>
<evidence type="ECO:0000256" key="1">
    <source>
        <dbReference type="SAM" id="MobiDB-lite"/>
    </source>
</evidence>
<sequence length="447" mass="50555">MELKFKLKETPRLEPRRPQQTSKPSSLAFINVGNPTQSKDKATLRKVRRHVMKDIGRSRRSGQPQEQDLAETKPMDQFVPMPTHWGDVQVCVSFKQLIQAMDMVSEGVVSLAVVDPTLRSWQKISQRADDPPSLREIQKYTESLSLVRRSILPRNQTSQDGVIGTIICLAVFDARVDNLDSWKMHMLGLQRLLSPIGGFHFLQTHASLRLSLLLADVLGSLKQDTVPIFPLLDPYPKPKTLTSPVITRILASLEELDPVNRTPITVISDALSLVASLDEVLRRQFTDDATVSDLILPLCTIDHQVLSLQRWDFVMGEGTAPSLWALAELVRTAAISIVAMVVSQTSGDVAYIMGRRESPFRYLMSQIDDGFWVGKLEVKLWALVVQLCMSAGFSRFWYLDRIIYTMELMGLRSWDELMTCLRQVVWIEDIAPLEMRQLQLDIGKLSS</sequence>
<dbReference type="AlphaFoldDB" id="A0A366SBU6"/>
<dbReference type="PANTHER" id="PTHR37540">
    <property type="entry name" value="TRANSCRIPTION FACTOR (ACR-2), PUTATIVE-RELATED-RELATED"/>
    <property type="match status" value="1"/>
</dbReference>
<organism evidence="2 3">
    <name type="scientific">Fusarium coffeatum</name>
    <dbReference type="NCBI Taxonomy" id="231269"/>
    <lineage>
        <taxon>Eukaryota</taxon>
        <taxon>Fungi</taxon>
        <taxon>Dikarya</taxon>
        <taxon>Ascomycota</taxon>
        <taxon>Pezizomycotina</taxon>
        <taxon>Sordariomycetes</taxon>
        <taxon>Hypocreomycetidae</taxon>
        <taxon>Hypocreales</taxon>
        <taxon>Nectriaceae</taxon>
        <taxon>Fusarium</taxon>
        <taxon>Fusarium incarnatum-equiseti species complex</taxon>
    </lineage>
</organism>
<dbReference type="EMBL" id="QKXC01000009">
    <property type="protein sequence ID" value="RBR26803.1"/>
    <property type="molecule type" value="Genomic_DNA"/>
</dbReference>
<protein>
    <submittedName>
        <fullName evidence="2">Uncharacterized protein</fullName>
    </submittedName>
</protein>
<keyword evidence="3" id="KW-1185">Reference proteome</keyword>
<feature type="compositionally biased region" description="Basic and acidic residues" evidence="1">
    <location>
        <begin position="1"/>
        <end position="17"/>
    </location>
</feature>
<evidence type="ECO:0000313" key="2">
    <source>
        <dbReference type="EMBL" id="RBR26803.1"/>
    </source>
</evidence>
<dbReference type="Proteomes" id="UP000253153">
    <property type="component" value="Unassembled WGS sequence"/>
</dbReference>
<feature type="region of interest" description="Disordered" evidence="1">
    <location>
        <begin position="1"/>
        <end position="72"/>
    </location>
</feature>
<dbReference type="GeneID" id="41989831"/>